<reference evidence="5 6" key="1">
    <citation type="submission" date="2020-10" db="EMBL/GenBank/DDBJ databases">
        <title>Draft genome sequences of plant-associated actinobacteria.</title>
        <authorList>
            <person name="Tarlachkov S.V."/>
            <person name="Starodumova I.P."/>
            <person name="Dorofeeva L.V."/>
            <person name="Prisyazhnaya N.V."/>
            <person name="Roubtsova T.V."/>
            <person name="Chizhov V.N."/>
            <person name="Nadler S.A."/>
            <person name="Subbotin S.A."/>
            <person name="Evtushenko L.I."/>
        </authorList>
    </citation>
    <scope>NUCLEOTIDE SEQUENCE [LARGE SCALE GENOMIC DNA]</scope>
    <source>
        <strain evidence="5 6">VKM Ac-2886</strain>
    </source>
</reference>
<evidence type="ECO:0000256" key="1">
    <source>
        <dbReference type="ARBA" id="ARBA00006914"/>
    </source>
</evidence>
<dbReference type="InterPro" id="IPR027417">
    <property type="entry name" value="P-loop_NTPase"/>
</dbReference>
<keyword evidence="3 5" id="KW-0067">ATP-binding</keyword>
<dbReference type="SMART" id="SM00382">
    <property type="entry name" value="AAA"/>
    <property type="match status" value="1"/>
</dbReference>
<dbReference type="GO" id="GO:0016887">
    <property type="term" value="F:ATP hydrolysis activity"/>
    <property type="evidence" value="ECO:0007669"/>
    <property type="project" value="InterPro"/>
</dbReference>
<dbReference type="RefSeq" id="WP_194676188.1">
    <property type="nucleotide sequence ID" value="NZ_JADKRP010000005.1"/>
</dbReference>
<evidence type="ECO:0000256" key="3">
    <source>
        <dbReference type="ARBA" id="ARBA00022840"/>
    </source>
</evidence>
<name>A0A8I0VIM4_9MICO</name>
<comment type="caution">
    <text evidence="5">The sequence shown here is derived from an EMBL/GenBank/DDBJ whole genome shotgun (WGS) entry which is preliminary data.</text>
</comment>
<proteinExistence type="inferred from homology"/>
<protein>
    <submittedName>
        <fullName evidence="5">ATP-binding protein</fullName>
    </submittedName>
</protein>
<evidence type="ECO:0000313" key="5">
    <source>
        <dbReference type="EMBL" id="MBF4632614.1"/>
    </source>
</evidence>
<dbReference type="InterPro" id="IPR003959">
    <property type="entry name" value="ATPase_AAA_core"/>
</dbReference>
<dbReference type="Proteomes" id="UP000634579">
    <property type="component" value="Unassembled WGS sequence"/>
</dbReference>
<dbReference type="PANTHER" id="PTHR23073">
    <property type="entry name" value="26S PROTEASOME REGULATORY SUBUNIT"/>
    <property type="match status" value="1"/>
</dbReference>
<comment type="similarity">
    <text evidence="1">Belongs to the AAA ATPase family.</text>
</comment>
<dbReference type="EMBL" id="JADKRP010000005">
    <property type="protein sequence ID" value="MBF4632614.1"/>
    <property type="molecule type" value="Genomic_DNA"/>
</dbReference>
<accession>A0A8I0VIM4</accession>
<dbReference type="AlphaFoldDB" id="A0A8I0VIM4"/>
<dbReference type="Pfam" id="PF00004">
    <property type="entry name" value="AAA"/>
    <property type="match status" value="1"/>
</dbReference>
<organism evidence="5 6">
    <name type="scientific">Clavibacter phaseoli</name>
    <dbReference type="NCBI Taxonomy" id="1734031"/>
    <lineage>
        <taxon>Bacteria</taxon>
        <taxon>Bacillati</taxon>
        <taxon>Actinomycetota</taxon>
        <taxon>Actinomycetes</taxon>
        <taxon>Micrococcales</taxon>
        <taxon>Microbacteriaceae</taxon>
        <taxon>Clavibacter</taxon>
    </lineage>
</organism>
<evidence type="ECO:0000256" key="2">
    <source>
        <dbReference type="ARBA" id="ARBA00022741"/>
    </source>
</evidence>
<keyword evidence="2" id="KW-0547">Nucleotide-binding</keyword>
<evidence type="ECO:0000313" key="6">
    <source>
        <dbReference type="Proteomes" id="UP000634579"/>
    </source>
</evidence>
<dbReference type="InterPro" id="IPR003593">
    <property type="entry name" value="AAA+_ATPase"/>
</dbReference>
<dbReference type="CDD" id="cd19481">
    <property type="entry name" value="RecA-like_protease"/>
    <property type="match status" value="1"/>
</dbReference>
<evidence type="ECO:0000259" key="4">
    <source>
        <dbReference type="SMART" id="SM00382"/>
    </source>
</evidence>
<dbReference type="Gene3D" id="3.40.50.300">
    <property type="entry name" value="P-loop containing nucleotide triphosphate hydrolases"/>
    <property type="match status" value="1"/>
</dbReference>
<dbReference type="GO" id="GO:0005524">
    <property type="term" value="F:ATP binding"/>
    <property type="evidence" value="ECO:0007669"/>
    <property type="project" value="UniProtKB-KW"/>
</dbReference>
<dbReference type="InterPro" id="IPR050221">
    <property type="entry name" value="26S_Proteasome_ATPase"/>
</dbReference>
<sequence>MSDSAGEEKSVDETDLVQVMRLAAAGHASGSHTLLRKLARKYRSSAPSFARAIVETLRDGPVRSAGSGVSIDQPLDADSRLPLIREEDPVVIVNEPILDAGIAGALQQIIDEHSSRERLLESGLAPTRTALLVGAPGVGKTLAARWIARELGLPLLVLDLSSVMSSFLGRTGGNVRRVLDYARSVPAVLLLDELDAVAKRRDDATEIGELKRLVTVLLQEIDSWPDGALLLAATNHAELLDPAVWRRFDVVLDFPLPDEEALTQGVLSFLDDPDTDSSAAALIARLYRGETLSRLERDIFRARRLAVMNGGSPVEALLGFARERFVRMPPSERGPAAARLLTVSGLSQRAVHEITGVSRDTLRKYADQMTTGEGSGT</sequence>
<gene>
    <name evidence="5" type="ORF">ITJ42_15450</name>
</gene>
<keyword evidence="6" id="KW-1185">Reference proteome</keyword>
<dbReference type="SUPFAM" id="SSF52540">
    <property type="entry name" value="P-loop containing nucleoside triphosphate hydrolases"/>
    <property type="match status" value="1"/>
</dbReference>
<feature type="domain" description="AAA+ ATPase" evidence="4">
    <location>
        <begin position="126"/>
        <end position="258"/>
    </location>
</feature>